<dbReference type="SUPFAM" id="SSF89796">
    <property type="entry name" value="CoA-transferase family III (CaiB/BaiF)"/>
    <property type="match status" value="1"/>
</dbReference>
<sequence>MTVGALDDIRILDFTTLLPGPLATAIFCQAGAEVIKIERPITGDDLRHYPPFDAKGGLSFQYLNKGKKSLAIDLKETDILDKLSPLIRQSQILIEQFRPGVMDRLGLGYDDVAKINPAIVYCSLSGHSPDGPNRLKAGHDLNYLADSGILSLTGDAVGKPVIPPGLIADIGGGAYPAVMNILLALRQSDRIGSGCYLPISMTENLSPWMWWALAEIGADPSGPDTNGSLLSGGSARYQIYQTADNRYLAVAALEDKFWNRFCDLIQLPADMRPKSVDGPYVIERTANILSNKNHDHWMTLFDGEDVCVSLIRTMAEASQFHDDGINLPVCEAVAGTRVLPPAPALGENNSLLD</sequence>
<dbReference type="AlphaFoldDB" id="A0A3D9HNP2"/>
<dbReference type="InterPro" id="IPR050509">
    <property type="entry name" value="CoA-transferase_III"/>
</dbReference>
<comment type="caution">
    <text evidence="1">The sequence shown here is derived from an EMBL/GenBank/DDBJ whole genome shotgun (WGS) entry which is preliminary data.</text>
</comment>
<dbReference type="GO" id="GO:0016740">
    <property type="term" value="F:transferase activity"/>
    <property type="evidence" value="ECO:0007669"/>
    <property type="project" value="UniProtKB-KW"/>
</dbReference>
<dbReference type="InterPro" id="IPR023606">
    <property type="entry name" value="CoA-Trfase_III_dom_1_sf"/>
</dbReference>
<organism evidence="1 2">
    <name type="scientific">Aestuariispira insulae</name>
    <dbReference type="NCBI Taxonomy" id="1461337"/>
    <lineage>
        <taxon>Bacteria</taxon>
        <taxon>Pseudomonadati</taxon>
        <taxon>Pseudomonadota</taxon>
        <taxon>Alphaproteobacteria</taxon>
        <taxon>Rhodospirillales</taxon>
        <taxon>Kiloniellaceae</taxon>
        <taxon>Aestuariispira</taxon>
    </lineage>
</organism>
<dbReference type="InterPro" id="IPR003673">
    <property type="entry name" value="CoA-Trfase_fam_III"/>
</dbReference>
<evidence type="ECO:0000313" key="2">
    <source>
        <dbReference type="Proteomes" id="UP000256845"/>
    </source>
</evidence>
<evidence type="ECO:0000313" key="1">
    <source>
        <dbReference type="EMBL" id="RED50921.1"/>
    </source>
</evidence>
<dbReference type="Pfam" id="PF02515">
    <property type="entry name" value="CoA_transf_3"/>
    <property type="match status" value="1"/>
</dbReference>
<proteinExistence type="predicted"/>
<dbReference type="PANTHER" id="PTHR48228">
    <property type="entry name" value="SUCCINYL-COA--D-CITRAMALATE COA-TRANSFERASE"/>
    <property type="match status" value="1"/>
</dbReference>
<dbReference type="EMBL" id="QRDW01000004">
    <property type="protein sequence ID" value="RED50921.1"/>
    <property type="molecule type" value="Genomic_DNA"/>
</dbReference>
<dbReference type="OrthoDB" id="9781472at2"/>
<dbReference type="PANTHER" id="PTHR48228:SF5">
    <property type="entry name" value="ALPHA-METHYLACYL-COA RACEMASE"/>
    <property type="match status" value="1"/>
</dbReference>
<reference evidence="1 2" key="1">
    <citation type="submission" date="2018-07" db="EMBL/GenBank/DDBJ databases">
        <title>Genomic Encyclopedia of Type Strains, Phase III (KMG-III): the genomes of soil and plant-associated and newly described type strains.</title>
        <authorList>
            <person name="Whitman W."/>
        </authorList>
    </citation>
    <scope>NUCLEOTIDE SEQUENCE [LARGE SCALE GENOMIC DNA]</scope>
    <source>
        <strain evidence="1 2">CECT 8488</strain>
    </source>
</reference>
<dbReference type="Proteomes" id="UP000256845">
    <property type="component" value="Unassembled WGS sequence"/>
</dbReference>
<keyword evidence="1" id="KW-0808">Transferase</keyword>
<name>A0A3D9HNP2_9PROT</name>
<dbReference type="RefSeq" id="WP_115936708.1">
    <property type="nucleotide sequence ID" value="NZ_QRDW01000004.1"/>
</dbReference>
<keyword evidence="2" id="KW-1185">Reference proteome</keyword>
<gene>
    <name evidence="1" type="ORF">DFP90_104193</name>
</gene>
<dbReference type="Gene3D" id="3.40.50.10540">
    <property type="entry name" value="Crotonobetainyl-coa:carnitine coa-transferase, domain 1"/>
    <property type="match status" value="1"/>
</dbReference>
<accession>A0A3D9HNP2</accession>
<protein>
    <submittedName>
        <fullName evidence="1">Crotonobetainyl-CoA:carnitine CoA-transferase CaiB-like acyl-CoA transferase</fullName>
    </submittedName>
</protein>
<dbReference type="InterPro" id="IPR044855">
    <property type="entry name" value="CoA-Trfase_III_dom3_sf"/>
</dbReference>
<dbReference type="Gene3D" id="3.30.1540.10">
    <property type="entry name" value="formyl-coa transferase, domain 3"/>
    <property type="match status" value="1"/>
</dbReference>